<comment type="caution">
    <text evidence="1">The sequence shown here is derived from an EMBL/GenBank/DDBJ whole genome shotgun (WGS) entry which is preliminary data.</text>
</comment>
<evidence type="ECO:0000313" key="1">
    <source>
        <dbReference type="EMBL" id="KAI0036996.1"/>
    </source>
</evidence>
<reference evidence="1" key="1">
    <citation type="submission" date="2021-02" db="EMBL/GenBank/DDBJ databases">
        <authorList>
            <consortium name="DOE Joint Genome Institute"/>
            <person name="Ahrendt S."/>
            <person name="Looney B.P."/>
            <person name="Miyauchi S."/>
            <person name="Morin E."/>
            <person name="Drula E."/>
            <person name="Courty P.E."/>
            <person name="Chicoki N."/>
            <person name="Fauchery L."/>
            <person name="Kohler A."/>
            <person name="Kuo A."/>
            <person name="Labutti K."/>
            <person name="Pangilinan J."/>
            <person name="Lipzen A."/>
            <person name="Riley R."/>
            <person name="Andreopoulos W."/>
            <person name="He G."/>
            <person name="Johnson J."/>
            <person name="Barry K.W."/>
            <person name="Grigoriev I.V."/>
            <person name="Nagy L."/>
            <person name="Hibbett D."/>
            <person name="Henrissat B."/>
            <person name="Matheny P.B."/>
            <person name="Labbe J."/>
            <person name="Martin F."/>
        </authorList>
    </citation>
    <scope>NUCLEOTIDE SEQUENCE</scope>
    <source>
        <strain evidence="1">EC-137</strain>
    </source>
</reference>
<organism evidence="1 2">
    <name type="scientific">Vararia minispora EC-137</name>
    <dbReference type="NCBI Taxonomy" id="1314806"/>
    <lineage>
        <taxon>Eukaryota</taxon>
        <taxon>Fungi</taxon>
        <taxon>Dikarya</taxon>
        <taxon>Basidiomycota</taxon>
        <taxon>Agaricomycotina</taxon>
        <taxon>Agaricomycetes</taxon>
        <taxon>Russulales</taxon>
        <taxon>Lachnocladiaceae</taxon>
        <taxon>Vararia</taxon>
    </lineage>
</organism>
<name>A0ACB8R048_9AGAM</name>
<gene>
    <name evidence="1" type="ORF">K488DRAFT_39915</name>
</gene>
<evidence type="ECO:0000313" key="2">
    <source>
        <dbReference type="Proteomes" id="UP000814128"/>
    </source>
</evidence>
<protein>
    <submittedName>
        <fullName evidence="1">Indoleamine 2,3-dioxygenase</fullName>
    </submittedName>
</protein>
<dbReference type="EMBL" id="MU273466">
    <property type="protein sequence ID" value="KAI0036996.1"/>
    <property type="molecule type" value="Genomic_DNA"/>
</dbReference>
<accession>A0ACB8R048</accession>
<reference evidence="1" key="2">
    <citation type="journal article" date="2022" name="New Phytol.">
        <title>Evolutionary transition to the ectomycorrhizal habit in the genomes of a hyperdiverse lineage of mushroom-forming fungi.</title>
        <authorList>
            <person name="Looney B."/>
            <person name="Miyauchi S."/>
            <person name="Morin E."/>
            <person name="Drula E."/>
            <person name="Courty P.E."/>
            <person name="Kohler A."/>
            <person name="Kuo A."/>
            <person name="LaButti K."/>
            <person name="Pangilinan J."/>
            <person name="Lipzen A."/>
            <person name="Riley R."/>
            <person name="Andreopoulos W."/>
            <person name="He G."/>
            <person name="Johnson J."/>
            <person name="Nolan M."/>
            <person name="Tritt A."/>
            <person name="Barry K.W."/>
            <person name="Grigoriev I.V."/>
            <person name="Nagy L.G."/>
            <person name="Hibbett D."/>
            <person name="Henrissat B."/>
            <person name="Matheny P.B."/>
            <person name="Labbe J."/>
            <person name="Martin F.M."/>
        </authorList>
    </citation>
    <scope>NUCLEOTIDE SEQUENCE</scope>
    <source>
        <strain evidence="1">EC-137</strain>
    </source>
</reference>
<keyword evidence="2" id="KW-1185">Reference proteome</keyword>
<dbReference type="Proteomes" id="UP000814128">
    <property type="component" value="Unassembled WGS sequence"/>
</dbReference>
<sequence>MDDQLLTSPIFAKGFIVPEGLDGPPPAYLDAPYDVWDDLLRAASEVALQVADKSPTAEQWRKRLRDMPVLPVLSLLRNPGPLLCARRVLAFLQHFYVHSLPDDEVKPCMIPASIAVPLLLISHALDLPPVVTFADTEFYNFSVSPARPLDSNAKLHMLSNFSGTPDEAHFYITGLVVELEGIEALQLMRNVIDVVRQRDGASNRHAVVTFLLNELGACIQRMAAVVDTIRGGCDPNVYYDQVRLWFNGCPGTGQWRFWVRDVRDGYAEMEEMAGASAAQSSTVQALDAFLGITDETHETSHSKSGNFLERMRAYMPRSHREFIARLAREGSALREWISGNDVADEQLVRKAYNDALDALRRFRTVHIRIATMYIVNPRRRTSSPGPPDVCGSMGATDTGKPPAVSSLGTGGTTAIPFLKSIRNRTAGAAL</sequence>
<proteinExistence type="predicted"/>